<name>A0A195FAZ4_9HYME</name>
<dbReference type="EMBL" id="KQ981727">
    <property type="protein sequence ID" value="KYN37204.1"/>
    <property type="molecule type" value="Genomic_DNA"/>
</dbReference>
<accession>A0A195FAZ4</accession>
<evidence type="ECO:0000313" key="3">
    <source>
        <dbReference type="Proteomes" id="UP000078541"/>
    </source>
</evidence>
<proteinExistence type="predicted"/>
<reference evidence="2 3" key="1">
    <citation type="submission" date="2016-03" db="EMBL/GenBank/DDBJ databases">
        <title>Trachymyrmex septentrionalis WGS genome.</title>
        <authorList>
            <person name="Nygaard S."/>
            <person name="Hu H."/>
            <person name="Boomsma J."/>
            <person name="Zhang G."/>
        </authorList>
    </citation>
    <scope>NUCLEOTIDE SEQUENCE [LARGE SCALE GENOMIC DNA]</scope>
    <source>
        <strain evidence="2">Tsep2-gDNA-1</strain>
        <tissue evidence="2">Whole body</tissue>
    </source>
</reference>
<keyword evidence="1" id="KW-0732">Signal</keyword>
<sequence>MLIFSFQISTLVKFLRAVSGYNTFRTTDSIQISDSLITVDEWLRERIGMSLQVTWTFAIKQRFWRNCLYHRTVIANIAEHITLFILHSSICQVRSVALSLFVTQRINRPDGKRLVSNLRRCSCRLTDVARPEHYTTKNQHGNEDNEYNVQRAVAQINEP</sequence>
<evidence type="ECO:0000313" key="2">
    <source>
        <dbReference type="EMBL" id="KYN37204.1"/>
    </source>
</evidence>
<gene>
    <name evidence="2" type="ORF">ALC56_08995</name>
</gene>
<dbReference type="Proteomes" id="UP000078541">
    <property type="component" value="Unassembled WGS sequence"/>
</dbReference>
<dbReference type="AlphaFoldDB" id="A0A195FAZ4"/>
<feature type="signal peptide" evidence="1">
    <location>
        <begin position="1"/>
        <end position="20"/>
    </location>
</feature>
<feature type="chain" id="PRO_5008271308" evidence="1">
    <location>
        <begin position="21"/>
        <end position="159"/>
    </location>
</feature>
<protein>
    <submittedName>
        <fullName evidence="2">Uncharacterized protein</fullName>
    </submittedName>
</protein>
<evidence type="ECO:0000256" key="1">
    <source>
        <dbReference type="SAM" id="SignalP"/>
    </source>
</evidence>
<organism evidence="2 3">
    <name type="scientific">Trachymyrmex septentrionalis</name>
    <dbReference type="NCBI Taxonomy" id="34720"/>
    <lineage>
        <taxon>Eukaryota</taxon>
        <taxon>Metazoa</taxon>
        <taxon>Ecdysozoa</taxon>
        <taxon>Arthropoda</taxon>
        <taxon>Hexapoda</taxon>
        <taxon>Insecta</taxon>
        <taxon>Pterygota</taxon>
        <taxon>Neoptera</taxon>
        <taxon>Endopterygota</taxon>
        <taxon>Hymenoptera</taxon>
        <taxon>Apocrita</taxon>
        <taxon>Aculeata</taxon>
        <taxon>Formicoidea</taxon>
        <taxon>Formicidae</taxon>
        <taxon>Myrmicinae</taxon>
        <taxon>Trachymyrmex</taxon>
    </lineage>
</organism>
<keyword evidence="3" id="KW-1185">Reference proteome</keyword>